<keyword evidence="3" id="KW-1185">Reference proteome</keyword>
<evidence type="ECO:0000313" key="2">
    <source>
        <dbReference type="EMBL" id="RPB11036.1"/>
    </source>
</evidence>
<dbReference type="OrthoDB" id="5286874at2759"/>
<organism evidence="2 3">
    <name type="scientific">Morchella conica CCBAS932</name>
    <dbReference type="NCBI Taxonomy" id="1392247"/>
    <lineage>
        <taxon>Eukaryota</taxon>
        <taxon>Fungi</taxon>
        <taxon>Dikarya</taxon>
        <taxon>Ascomycota</taxon>
        <taxon>Pezizomycotina</taxon>
        <taxon>Pezizomycetes</taxon>
        <taxon>Pezizales</taxon>
        <taxon>Morchellaceae</taxon>
        <taxon>Morchella</taxon>
    </lineage>
</organism>
<accession>A0A3N4KKE3</accession>
<keyword evidence="1" id="KW-0812">Transmembrane</keyword>
<dbReference type="EMBL" id="ML119138">
    <property type="protein sequence ID" value="RPB11036.1"/>
    <property type="molecule type" value="Genomic_DNA"/>
</dbReference>
<keyword evidence="1" id="KW-1133">Transmembrane helix</keyword>
<dbReference type="Proteomes" id="UP000277580">
    <property type="component" value="Unassembled WGS sequence"/>
</dbReference>
<protein>
    <submittedName>
        <fullName evidence="2">Uncharacterized protein</fullName>
    </submittedName>
</protein>
<proteinExistence type="predicted"/>
<evidence type="ECO:0000256" key="1">
    <source>
        <dbReference type="SAM" id="Phobius"/>
    </source>
</evidence>
<feature type="transmembrane region" description="Helical" evidence="1">
    <location>
        <begin position="386"/>
        <end position="405"/>
    </location>
</feature>
<name>A0A3N4KKE3_9PEZI</name>
<dbReference type="AlphaFoldDB" id="A0A3N4KKE3"/>
<reference evidence="2 3" key="1">
    <citation type="journal article" date="2018" name="Nat. Ecol. Evol.">
        <title>Pezizomycetes genomes reveal the molecular basis of ectomycorrhizal truffle lifestyle.</title>
        <authorList>
            <person name="Murat C."/>
            <person name="Payen T."/>
            <person name="Noel B."/>
            <person name="Kuo A."/>
            <person name="Morin E."/>
            <person name="Chen J."/>
            <person name="Kohler A."/>
            <person name="Krizsan K."/>
            <person name="Balestrini R."/>
            <person name="Da Silva C."/>
            <person name="Montanini B."/>
            <person name="Hainaut M."/>
            <person name="Levati E."/>
            <person name="Barry K.W."/>
            <person name="Belfiori B."/>
            <person name="Cichocki N."/>
            <person name="Clum A."/>
            <person name="Dockter R.B."/>
            <person name="Fauchery L."/>
            <person name="Guy J."/>
            <person name="Iotti M."/>
            <person name="Le Tacon F."/>
            <person name="Lindquist E.A."/>
            <person name="Lipzen A."/>
            <person name="Malagnac F."/>
            <person name="Mello A."/>
            <person name="Molinier V."/>
            <person name="Miyauchi S."/>
            <person name="Poulain J."/>
            <person name="Riccioni C."/>
            <person name="Rubini A."/>
            <person name="Sitrit Y."/>
            <person name="Splivallo R."/>
            <person name="Traeger S."/>
            <person name="Wang M."/>
            <person name="Zifcakova L."/>
            <person name="Wipf D."/>
            <person name="Zambonelli A."/>
            <person name="Paolocci F."/>
            <person name="Nowrousian M."/>
            <person name="Ottonello S."/>
            <person name="Baldrian P."/>
            <person name="Spatafora J.W."/>
            <person name="Henrissat B."/>
            <person name="Nagy L.G."/>
            <person name="Aury J.M."/>
            <person name="Wincker P."/>
            <person name="Grigoriev I.V."/>
            <person name="Bonfante P."/>
            <person name="Martin F.M."/>
        </authorList>
    </citation>
    <scope>NUCLEOTIDE SEQUENCE [LARGE SCALE GENOMIC DNA]</scope>
    <source>
        <strain evidence="2 3">CCBAS932</strain>
    </source>
</reference>
<dbReference type="Gene3D" id="1.20.58.340">
    <property type="entry name" value="Magnesium transport protein CorA, transmembrane region"/>
    <property type="match status" value="1"/>
</dbReference>
<keyword evidence="1" id="KW-0472">Membrane</keyword>
<evidence type="ECO:0000313" key="3">
    <source>
        <dbReference type="Proteomes" id="UP000277580"/>
    </source>
</evidence>
<dbReference type="InParanoid" id="A0A3N4KKE3"/>
<gene>
    <name evidence="2" type="ORF">P167DRAFT_233212</name>
</gene>
<sequence>MCRGYFNTFAKPVVECQPPVGKAYKITISMPILHVTLGSKLIPKKTAERVLRHHPSFLRAPGYEYAETYIDQDGKEQPKPGAWIYGSALDHTGVSFSAASDYDGSTSGTPPTVFTGRTLFEYHHPKMDALTLDLRQTMRRGNRGHYDDDEFLVVEQLWAVIIPTKETLITFQSMKKAVIPGQVGGFNSYMFEPSKGADVTPQGPVHGFLIYFADLVLLQHYHILEAFKEGTAALNFRVAHKPIADEELVADCNAVISEVAIILEITKKQMEILGMIKEAAIDNTLRPEEFSAANEFYKYMMGRFEIVVATFEDIGAEAKQAQDLLFQLLNIEASKKQVAMAIQQEIIARQTAEETAVQLELAKQAAEQAAFQVKLAKQSTEQNKSFLVFTIITTIFLPLSFFTSVRPPLPSLKRKTLINNFPV</sequence>